<dbReference type="Gramene" id="PVH65380">
    <property type="protein sequence ID" value="PVH65380"/>
    <property type="gene ID" value="PAHAL_2G478800"/>
</dbReference>
<accession>A0A2T8KT89</accession>
<reference evidence="2" key="1">
    <citation type="submission" date="2018-04" db="EMBL/GenBank/DDBJ databases">
        <title>WGS assembly of Panicum hallii.</title>
        <authorList>
            <person name="Lovell J."/>
            <person name="Jenkins J."/>
            <person name="Lowry D."/>
            <person name="Mamidi S."/>
            <person name="Sreedasyam A."/>
            <person name="Weng X."/>
            <person name="Barry K."/>
            <person name="Bonette J."/>
            <person name="Campitelli B."/>
            <person name="Daum C."/>
            <person name="Gordon S."/>
            <person name="Gould B."/>
            <person name="Lipzen A."/>
            <person name="Macqueen A."/>
            <person name="Palacio-Mejia J."/>
            <person name="Plott C."/>
            <person name="Shakirov E."/>
            <person name="Shu S."/>
            <person name="Yoshinaga Y."/>
            <person name="Zane M."/>
            <person name="Rokhsar D."/>
            <person name="Grimwood J."/>
            <person name="Schmutz J."/>
            <person name="Juenger T."/>
        </authorList>
    </citation>
    <scope>NUCLEOTIDE SEQUENCE [LARGE SCALE GENOMIC DNA]</scope>
    <source>
        <strain evidence="2">FIL2</strain>
    </source>
</reference>
<gene>
    <name evidence="2" type="ORF">PAHAL_2G478800</name>
</gene>
<evidence type="ECO:0000256" key="1">
    <source>
        <dbReference type="SAM" id="MobiDB-lite"/>
    </source>
</evidence>
<name>A0A2T8KT89_9POAL</name>
<dbReference type="AlphaFoldDB" id="A0A2T8KT89"/>
<dbReference type="PANTHER" id="PTHR35828">
    <property type="entry name" value="OS08G0203800 PROTEIN-RELATED"/>
    <property type="match status" value="1"/>
</dbReference>
<dbReference type="PANTHER" id="PTHR35828:SF23">
    <property type="entry name" value="F-BOX DOMAIN-CONTAINING PROTEIN"/>
    <property type="match status" value="1"/>
</dbReference>
<proteinExistence type="predicted"/>
<dbReference type="EMBL" id="CM008047">
    <property type="protein sequence ID" value="PVH65380.1"/>
    <property type="molecule type" value="Genomic_DNA"/>
</dbReference>
<evidence type="ECO:0000313" key="2">
    <source>
        <dbReference type="EMBL" id="PVH65380.1"/>
    </source>
</evidence>
<protein>
    <recommendedName>
        <fullName evidence="3">F-box domain-containing protein</fullName>
    </recommendedName>
</protein>
<dbReference type="Proteomes" id="UP000243499">
    <property type="component" value="Chromosome 2"/>
</dbReference>
<evidence type="ECO:0008006" key="3">
    <source>
        <dbReference type="Google" id="ProtNLM"/>
    </source>
</evidence>
<sequence length="431" mass="47759">MAGGGDVPRPPAQAAPRGRRRKHQTPSLPLDIVLEIAARSDPATLVRCAATCAEARRRVAGGGGQALRLRHADSFVPSLLRGHLEARYVSNYCNMMLHLVDTTAPDTTTARVLTAADGFPPPPDGTNVRLQSPMESRDGLLLVRITDWQPRREELRVCDLATGRSQTLPPGPAFPGVAQKCWEPYVLLAGDGEPGGASGIRPFQVLKDEPRDVRPPPVPGDPDLLLGEGRVGQVHRDPGSSFPWQRSVTERRKAPGRRRRRALAVRHQQRGYVLKLHIRTAQVAVTALPVSFPCPAAHEWGIDYLLATTAAGGEVMVLVADSWKKKNISAWVQTKPTAKWTQRPQVVMENEAMLRFRNMRWSGTFHVKLHWFAERSGFVLLSSNLYGEFWLDLRSMEIVRWCPGAPDQHGARSLPYEMDLSSWVPTFSSTI</sequence>
<organism evidence="2">
    <name type="scientific">Panicum hallii</name>
    <dbReference type="NCBI Taxonomy" id="206008"/>
    <lineage>
        <taxon>Eukaryota</taxon>
        <taxon>Viridiplantae</taxon>
        <taxon>Streptophyta</taxon>
        <taxon>Embryophyta</taxon>
        <taxon>Tracheophyta</taxon>
        <taxon>Spermatophyta</taxon>
        <taxon>Magnoliopsida</taxon>
        <taxon>Liliopsida</taxon>
        <taxon>Poales</taxon>
        <taxon>Poaceae</taxon>
        <taxon>PACMAD clade</taxon>
        <taxon>Panicoideae</taxon>
        <taxon>Panicodae</taxon>
        <taxon>Paniceae</taxon>
        <taxon>Panicinae</taxon>
        <taxon>Panicum</taxon>
        <taxon>Panicum sect. Panicum</taxon>
    </lineage>
</organism>
<dbReference type="CDD" id="cd09917">
    <property type="entry name" value="F-box_SF"/>
    <property type="match status" value="1"/>
</dbReference>
<feature type="region of interest" description="Disordered" evidence="1">
    <location>
        <begin position="1"/>
        <end position="27"/>
    </location>
</feature>